<evidence type="ECO:0000313" key="3">
    <source>
        <dbReference type="Proteomes" id="UP000230002"/>
    </source>
</evidence>
<organism evidence="2 3">
    <name type="scientific">Ganoderma sinense ZZ0214-1</name>
    <dbReference type="NCBI Taxonomy" id="1077348"/>
    <lineage>
        <taxon>Eukaryota</taxon>
        <taxon>Fungi</taxon>
        <taxon>Dikarya</taxon>
        <taxon>Basidiomycota</taxon>
        <taxon>Agaricomycotina</taxon>
        <taxon>Agaricomycetes</taxon>
        <taxon>Polyporales</taxon>
        <taxon>Polyporaceae</taxon>
        <taxon>Ganoderma</taxon>
    </lineage>
</organism>
<evidence type="ECO:0008006" key="4">
    <source>
        <dbReference type="Google" id="ProtNLM"/>
    </source>
</evidence>
<dbReference type="STRING" id="1077348.A0A2G8SG91"/>
<proteinExistence type="predicted"/>
<accession>A0A2G8SG91</accession>
<comment type="caution">
    <text evidence="2">The sequence shown here is derived from an EMBL/GenBank/DDBJ whole genome shotgun (WGS) entry which is preliminary data.</text>
</comment>
<feature type="compositionally biased region" description="Low complexity" evidence="1">
    <location>
        <begin position="154"/>
        <end position="186"/>
    </location>
</feature>
<dbReference type="Gene3D" id="1.10.30.10">
    <property type="entry name" value="High mobility group box domain"/>
    <property type="match status" value="1"/>
</dbReference>
<evidence type="ECO:0000313" key="2">
    <source>
        <dbReference type="EMBL" id="PIL32784.1"/>
    </source>
</evidence>
<protein>
    <recommendedName>
        <fullName evidence="4">HMG box domain-containing protein</fullName>
    </recommendedName>
</protein>
<reference evidence="2 3" key="1">
    <citation type="journal article" date="2015" name="Sci. Rep.">
        <title>Chromosome-level genome map provides insights into diverse defense mechanisms in the medicinal fungus Ganoderma sinense.</title>
        <authorList>
            <person name="Zhu Y."/>
            <person name="Xu J."/>
            <person name="Sun C."/>
            <person name="Zhou S."/>
            <person name="Xu H."/>
            <person name="Nelson D.R."/>
            <person name="Qian J."/>
            <person name="Song J."/>
            <person name="Luo H."/>
            <person name="Xiang L."/>
            <person name="Li Y."/>
            <person name="Xu Z."/>
            <person name="Ji A."/>
            <person name="Wang L."/>
            <person name="Lu S."/>
            <person name="Hayward A."/>
            <person name="Sun W."/>
            <person name="Li X."/>
            <person name="Schwartz D.C."/>
            <person name="Wang Y."/>
            <person name="Chen S."/>
        </authorList>
    </citation>
    <scope>NUCLEOTIDE SEQUENCE [LARGE SCALE GENOMIC DNA]</scope>
    <source>
        <strain evidence="2 3">ZZ0214-1</strain>
    </source>
</reference>
<dbReference type="EMBL" id="AYKW01000009">
    <property type="protein sequence ID" value="PIL32784.1"/>
    <property type="molecule type" value="Genomic_DNA"/>
</dbReference>
<keyword evidence="3" id="KW-1185">Reference proteome</keyword>
<dbReference type="OrthoDB" id="2766096at2759"/>
<dbReference type="InterPro" id="IPR036910">
    <property type="entry name" value="HMG_box_dom_sf"/>
</dbReference>
<name>A0A2G8SG91_9APHY</name>
<gene>
    <name evidence="2" type="ORF">GSI_04901</name>
</gene>
<sequence length="402" mass="44259">MANPRFREEQVLERFRTREAVINLLLATKHIDNVKMKFMNRFICFRKIYNVVRQTSLSVRQDEVSKVMGAAWHEEAAQNPDFWNGLYRDFVAGHKARFPYYWQKKKELEAMTPEERKAELAKLPDPEGKRMKKRDHVEGKQRPRARAAPYTVPGLSSSSSRSRLSRSSASSSPSTTSQGPSSAVPLVPTPPTIPVHHSAPLPAPVYPFNQPSLPVYPSPQPSHLMSPEAYAALPTPRPAQYYDNAPLNGGQYMAAPTHPAPVTVPQPPSLGMPAQIHAAWTNVPAVPAGAYHQPMTMTATHSASWTTSATVPRPSAPYIRQSVNSMAPPAALVPFHETGFGYETYQLGMTGEVPPSQSASFPSYQVPNFPSHPMWPGPSPDVTGLPIAPAPWAPQIGIRARL</sequence>
<dbReference type="AlphaFoldDB" id="A0A2G8SG91"/>
<feature type="compositionally biased region" description="Basic and acidic residues" evidence="1">
    <location>
        <begin position="113"/>
        <end position="141"/>
    </location>
</feature>
<evidence type="ECO:0000256" key="1">
    <source>
        <dbReference type="SAM" id="MobiDB-lite"/>
    </source>
</evidence>
<feature type="region of interest" description="Disordered" evidence="1">
    <location>
        <begin position="113"/>
        <end position="191"/>
    </location>
</feature>
<dbReference type="Proteomes" id="UP000230002">
    <property type="component" value="Unassembled WGS sequence"/>
</dbReference>